<dbReference type="InterPro" id="IPR004739">
    <property type="entry name" value="GMP_synth_GATase"/>
</dbReference>
<sequence length="526" mass="57345">MADPIPDSAPRHDRILILDFGSQVTQLIARRLREAGVYCEVWPFNNAPEDRIRAFAPRGIIFSGGPASVTEGESPRAPDYAFASGLPILGICYGQQTMAQQLGGTVESGHTAEFGRAFIDVTGDCAITQGIWAKGAREQVWMSHGDRITELPPGFRVVASSEGAPFAVIADDARHYYGTMFHPEVVHTPHGAALLKNFTNLVCGCSGDWTMGAFRAEMVEKIRAQVGKGRVVCGLSGGVDSSVAAVLIHEAIGDQLTCIYVDHGLMRANESEQVVSTFRDRFNIHLVHRDASDLFLGQLSGVTDPEVKRKTIGRLFIEVFEEEQTKIGGADFLAQGTLYPDVIESVSATGGPSVTIKSHHNVGGLPEGMRMKLVEPLRDLFKDEVRALGRELGIPEEIVGRHPFPGPGLAIRIPGEVTREKADLLRKVDVIYLEEIRAAGLYDAIWQAFAVLLPVRTVGVMGDGRTYDQACALRAVTSTDGMTADVYPFTMEFLSRVANRIVNEVRGINRVTYDITSKPPGTIEWE</sequence>
<evidence type="ECO:0000256" key="7">
    <source>
        <dbReference type="ARBA" id="ARBA00022749"/>
    </source>
</evidence>
<dbReference type="SUPFAM" id="SSF54810">
    <property type="entry name" value="GMP synthetase C-terminal dimerisation domain"/>
    <property type="match status" value="1"/>
</dbReference>
<dbReference type="CDD" id="cd01997">
    <property type="entry name" value="GMP_synthase_C"/>
    <property type="match status" value="1"/>
</dbReference>
<keyword evidence="10 11" id="KW-0315">Glutamine amidotransferase</keyword>
<dbReference type="InterPro" id="IPR001674">
    <property type="entry name" value="GMP_synth_C"/>
</dbReference>
<evidence type="ECO:0000256" key="10">
    <source>
        <dbReference type="ARBA" id="ARBA00022962"/>
    </source>
</evidence>
<evidence type="ECO:0000256" key="3">
    <source>
        <dbReference type="ARBA" id="ARBA00012746"/>
    </source>
</evidence>
<keyword evidence="8 11" id="KW-0658">Purine biosynthesis</keyword>
<accession>A0ABS7A2Y5</accession>
<dbReference type="InterPro" id="IPR025777">
    <property type="entry name" value="GMPS_ATP_PPase_dom"/>
</dbReference>
<comment type="pathway">
    <text evidence="2 11">Purine metabolism; GMP biosynthesis; GMP from XMP (L-Gln route): step 1/1.</text>
</comment>
<keyword evidence="5 11" id="KW-0436">Ligase</keyword>
<dbReference type="Pfam" id="PF02540">
    <property type="entry name" value="NAD_synthase"/>
    <property type="match status" value="1"/>
</dbReference>
<evidence type="ECO:0000313" key="14">
    <source>
        <dbReference type="EMBL" id="MBW6396656.1"/>
    </source>
</evidence>
<dbReference type="PRINTS" id="PR00096">
    <property type="entry name" value="GATASE"/>
</dbReference>
<evidence type="ECO:0000256" key="8">
    <source>
        <dbReference type="ARBA" id="ARBA00022755"/>
    </source>
</evidence>
<comment type="function">
    <text evidence="1 11">Catalyzes the synthesis of GMP from XMP.</text>
</comment>
<dbReference type="SUPFAM" id="SSF52402">
    <property type="entry name" value="Adenine nucleotide alpha hydrolases-like"/>
    <property type="match status" value="1"/>
</dbReference>
<dbReference type="PANTHER" id="PTHR11922">
    <property type="entry name" value="GMP SYNTHASE-RELATED"/>
    <property type="match status" value="1"/>
</dbReference>
<dbReference type="EC" id="6.3.5.2" evidence="3 11"/>
<dbReference type="PRINTS" id="PR00099">
    <property type="entry name" value="CPSGATASE"/>
</dbReference>
<keyword evidence="15" id="KW-1185">Reference proteome</keyword>
<evidence type="ECO:0000313" key="15">
    <source>
        <dbReference type="Proteomes" id="UP001196565"/>
    </source>
</evidence>
<feature type="binding site" evidence="12">
    <location>
        <begin position="236"/>
        <end position="242"/>
    </location>
    <ligand>
        <name>ATP</name>
        <dbReference type="ChEBI" id="CHEBI:30616"/>
    </ligand>
</feature>
<evidence type="ECO:0000256" key="9">
    <source>
        <dbReference type="ARBA" id="ARBA00022840"/>
    </source>
</evidence>
<feature type="active site" description="Nucleophile" evidence="11">
    <location>
        <position position="92"/>
    </location>
</feature>
<dbReference type="HAMAP" id="MF_00344">
    <property type="entry name" value="GMP_synthase"/>
    <property type="match status" value="1"/>
</dbReference>
<dbReference type="NCBIfam" id="NF000848">
    <property type="entry name" value="PRK00074.1"/>
    <property type="match status" value="1"/>
</dbReference>
<feature type="domain" description="GMPS ATP-PPase" evidence="13">
    <location>
        <begin position="209"/>
        <end position="401"/>
    </location>
</feature>
<gene>
    <name evidence="11 14" type="primary">guaA</name>
    <name evidence="14" type="ORF">KPL78_02300</name>
</gene>
<feature type="active site" evidence="11">
    <location>
        <position position="182"/>
    </location>
</feature>
<dbReference type="NCBIfam" id="TIGR00888">
    <property type="entry name" value="guaA_Nterm"/>
    <property type="match status" value="1"/>
</dbReference>
<protein>
    <recommendedName>
        <fullName evidence="4 11">GMP synthase [glutamine-hydrolyzing]</fullName>
        <ecNumber evidence="3 11">6.3.5.2</ecNumber>
    </recommendedName>
    <alternativeName>
        <fullName evidence="11">GMP synthetase</fullName>
    </alternativeName>
    <alternativeName>
        <fullName evidence="11">Glutamine amidotransferase</fullName>
    </alternativeName>
</protein>
<dbReference type="Proteomes" id="UP001196565">
    <property type="component" value="Unassembled WGS sequence"/>
</dbReference>
<comment type="catalytic activity">
    <reaction evidence="11">
        <text>XMP + L-glutamine + ATP + H2O = GMP + L-glutamate + AMP + diphosphate + 2 H(+)</text>
        <dbReference type="Rhea" id="RHEA:11680"/>
        <dbReference type="ChEBI" id="CHEBI:15377"/>
        <dbReference type="ChEBI" id="CHEBI:15378"/>
        <dbReference type="ChEBI" id="CHEBI:29985"/>
        <dbReference type="ChEBI" id="CHEBI:30616"/>
        <dbReference type="ChEBI" id="CHEBI:33019"/>
        <dbReference type="ChEBI" id="CHEBI:57464"/>
        <dbReference type="ChEBI" id="CHEBI:58115"/>
        <dbReference type="ChEBI" id="CHEBI:58359"/>
        <dbReference type="ChEBI" id="CHEBI:456215"/>
        <dbReference type="EC" id="6.3.5.2"/>
    </reaction>
</comment>
<dbReference type="CDD" id="cd01742">
    <property type="entry name" value="GATase1_GMP_Synthase"/>
    <property type="match status" value="1"/>
</dbReference>
<dbReference type="InterPro" id="IPR029062">
    <property type="entry name" value="Class_I_gatase-like"/>
</dbReference>
<comment type="subunit">
    <text evidence="11">Homodimer.</text>
</comment>
<dbReference type="PROSITE" id="PS51273">
    <property type="entry name" value="GATASE_TYPE_1"/>
    <property type="match status" value="1"/>
</dbReference>
<dbReference type="NCBIfam" id="TIGR00884">
    <property type="entry name" value="guaA_Cterm"/>
    <property type="match status" value="1"/>
</dbReference>
<dbReference type="PRINTS" id="PR00097">
    <property type="entry name" value="ANTSNTHASEII"/>
</dbReference>
<dbReference type="Gene3D" id="3.40.50.880">
    <property type="match status" value="1"/>
</dbReference>
<dbReference type="InterPro" id="IPR017926">
    <property type="entry name" value="GATASE"/>
</dbReference>
<evidence type="ECO:0000256" key="2">
    <source>
        <dbReference type="ARBA" id="ARBA00005153"/>
    </source>
</evidence>
<dbReference type="Pfam" id="PF00958">
    <property type="entry name" value="GMP_synt_C"/>
    <property type="match status" value="1"/>
</dbReference>
<dbReference type="Pfam" id="PF00117">
    <property type="entry name" value="GATase"/>
    <property type="match status" value="1"/>
</dbReference>
<evidence type="ECO:0000256" key="5">
    <source>
        <dbReference type="ARBA" id="ARBA00022598"/>
    </source>
</evidence>
<name>A0ABS7A2Y5_9PROT</name>
<keyword evidence="9 11" id="KW-0067">ATP-binding</keyword>
<evidence type="ECO:0000256" key="11">
    <source>
        <dbReference type="HAMAP-Rule" id="MF_00344"/>
    </source>
</evidence>
<organism evidence="14 15">
    <name type="scientific">Roseomonas alba</name>
    <dbReference type="NCBI Taxonomy" id="2846776"/>
    <lineage>
        <taxon>Bacteria</taxon>
        <taxon>Pseudomonadati</taxon>
        <taxon>Pseudomonadota</taxon>
        <taxon>Alphaproteobacteria</taxon>
        <taxon>Acetobacterales</taxon>
        <taxon>Roseomonadaceae</taxon>
        <taxon>Roseomonas</taxon>
    </lineage>
</organism>
<reference evidence="14 15" key="1">
    <citation type="submission" date="2021-07" db="EMBL/GenBank/DDBJ databases">
        <authorList>
            <person name="So Y."/>
        </authorList>
    </citation>
    <scope>NUCLEOTIDE SEQUENCE [LARGE SCALE GENOMIC DNA]</scope>
    <source>
        <strain evidence="14 15">HJA6</strain>
    </source>
</reference>
<dbReference type="GO" id="GO:0003922">
    <property type="term" value="F:GMP synthase (glutamine-hydrolyzing) activity"/>
    <property type="evidence" value="ECO:0007669"/>
    <property type="project" value="UniProtKB-EC"/>
</dbReference>
<evidence type="ECO:0000256" key="1">
    <source>
        <dbReference type="ARBA" id="ARBA00002332"/>
    </source>
</evidence>
<evidence type="ECO:0000256" key="12">
    <source>
        <dbReference type="PROSITE-ProRule" id="PRU00886"/>
    </source>
</evidence>
<dbReference type="InterPro" id="IPR022955">
    <property type="entry name" value="GMP_synthase"/>
</dbReference>
<dbReference type="InterPro" id="IPR014729">
    <property type="entry name" value="Rossmann-like_a/b/a_fold"/>
</dbReference>
<dbReference type="PANTHER" id="PTHR11922:SF2">
    <property type="entry name" value="GMP SYNTHASE [GLUTAMINE-HYDROLYZING]"/>
    <property type="match status" value="1"/>
</dbReference>
<feature type="active site" evidence="11">
    <location>
        <position position="184"/>
    </location>
</feature>
<dbReference type="EMBL" id="JAHYBZ010000001">
    <property type="protein sequence ID" value="MBW6396656.1"/>
    <property type="molecule type" value="Genomic_DNA"/>
</dbReference>
<dbReference type="Gene3D" id="3.40.50.620">
    <property type="entry name" value="HUPs"/>
    <property type="match status" value="1"/>
</dbReference>
<keyword evidence="7 11" id="KW-0332">GMP biosynthesis</keyword>
<dbReference type="SUPFAM" id="SSF52317">
    <property type="entry name" value="Class I glutamine amidotransferase-like"/>
    <property type="match status" value="1"/>
</dbReference>
<keyword evidence="6 11" id="KW-0547">Nucleotide-binding</keyword>
<dbReference type="Gene3D" id="3.30.300.10">
    <property type="match status" value="1"/>
</dbReference>
<comment type="caution">
    <text evidence="14">The sequence shown here is derived from an EMBL/GenBank/DDBJ whole genome shotgun (WGS) entry which is preliminary data.</text>
</comment>
<proteinExistence type="inferred from homology"/>
<evidence type="ECO:0000256" key="6">
    <source>
        <dbReference type="ARBA" id="ARBA00022741"/>
    </source>
</evidence>
<dbReference type="InterPro" id="IPR022310">
    <property type="entry name" value="NAD/GMP_synthase"/>
</dbReference>
<evidence type="ECO:0000259" key="13">
    <source>
        <dbReference type="PROSITE" id="PS51553"/>
    </source>
</evidence>
<dbReference type="PROSITE" id="PS51553">
    <property type="entry name" value="GMPS_ATP_PPASE"/>
    <property type="match status" value="1"/>
</dbReference>
<evidence type="ECO:0000256" key="4">
    <source>
        <dbReference type="ARBA" id="ARBA00021562"/>
    </source>
</evidence>